<gene>
    <name evidence="1" type="ORF">LCGC14_0694910</name>
</gene>
<protein>
    <submittedName>
        <fullName evidence="1">Uncharacterized protein</fullName>
    </submittedName>
</protein>
<proteinExistence type="predicted"/>
<dbReference type="EMBL" id="LAZR01001459">
    <property type="protein sequence ID" value="KKN44286.1"/>
    <property type="molecule type" value="Genomic_DNA"/>
</dbReference>
<dbReference type="AlphaFoldDB" id="A0A0F9T5U2"/>
<reference evidence="1" key="1">
    <citation type="journal article" date="2015" name="Nature">
        <title>Complex archaea that bridge the gap between prokaryotes and eukaryotes.</title>
        <authorList>
            <person name="Spang A."/>
            <person name="Saw J.H."/>
            <person name="Jorgensen S.L."/>
            <person name="Zaremba-Niedzwiedzka K."/>
            <person name="Martijn J."/>
            <person name="Lind A.E."/>
            <person name="van Eijk R."/>
            <person name="Schleper C."/>
            <person name="Guy L."/>
            <person name="Ettema T.J."/>
        </authorList>
    </citation>
    <scope>NUCLEOTIDE SEQUENCE</scope>
</reference>
<organism evidence="1">
    <name type="scientific">marine sediment metagenome</name>
    <dbReference type="NCBI Taxonomy" id="412755"/>
    <lineage>
        <taxon>unclassified sequences</taxon>
        <taxon>metagenomes</taxon>
        <taxon>ecological metagenomes</taxon>
    </lineage>
</organism>
<sequence length="78" mass="9200">MIYHHFEKDYPLRHAVILESANQEGLLMITKYAQLRPEVKEWITENIGIDGTDWDLLTPGIIRFNSKENVLAFILRWS</sequence>
<name>A0A0F9T5U2_9ZZZZ</name>
<accession>A0A0F9T5U2</accession>
<evidence type="ECO:0000313" key="1">
    <source>
        <dbReference type="EMBL" id="KKN44286.1"/>
    </source>
</evidence>
<comment type="caution">
    <text evidence="1">The sequence shown here is derived from an EMBL/GenBank/DDBJ whole genome shotgun (WGS) entry which is preliminary data.</text>
</comment>